<feature type="non-terminal residue" evidence="1">
    <location>
        <position position="1"/>
    </location>
</feature>
<evidence type="ECO:0000313" key="2">
    <source>
        <dbReference type="Proteomes" id="UP001196413"/>
    </source>
</evidence>
<protein>
    <submittedName>
        <fullName evidence="1">Uncharacterized protein</fullName>
    </submittedName>
</protein>
<dbReference type="Proteomes" id="UP001196413">
    <property type="component" value="Unassembled WGS sequence"/>
</dbReference>
<dbReference type="EMBL" id="JAHQIW010005408">
    <property type="protein sequence ID" value="KAJ1365936.1"/>
    <property type="molecule type" value="Genomic_DNA"/>
</dbReference>
<reference evidence="1" key="1">
    <citation type="submission" date="2021-06" db="EMBL/GenBank/DDBJ databases">
        <title>Parelaphostrongylus tenuis whole genome reference sequence.</title>
        <authorList>
            <person name="Garwood T.J."/>
            <person name="Larsen P.A."/>
            <person name="Fountain-Jones N.M."/>
            <person name="Garbe J.R."/>
            <person name="Macchietto M.G."/>
            <person name="Kania S.A."/>
            <person name="Gerhold R.W."/>
            <person name="Richards J.E."/>
            <person name="Wolf T.M."/>
        </authorList>
    </citation>
    <scope>NUCLEOTIDE SEQUENCE</scope>
    <source>
        <strain evidence="1">MNPRO001-30</strain>
        <tissue evidence="1">Meninges</tissue>
    </source>
</reference>
<keyword evidence="2" id="KW-1185">Reference proteome</keyword>
<name>A0AAD5QY19_PARTN</name>
<accession>A0AAD5QY19</accession>
<organism evidence="1 2">
    <name type="scientific">Parelaphostrongylus tenuis</name>
    <name type="common">Meningeal worm</name>
    <dbReference type="NCBI Taxonomy" id="148309"/>
    <lineage>
        <taxon>Eukaryota</taxon>
        <taxon>Metazoa</taxon>
        <taxon>Ecdysozoa</taxon>
        <taxon>Nematoda</taxon>
        <taxon>Chromadorea</taxon>
        <taxon>Rhabditida</taxon>
        <taxon>Rhabditina</taxon>
        <taxon>Rhabditomorpha</taxon>
        <taxon>Strongyloidea</taxon>
        <taxon>Metastrongylidae</taxon>
        <taxon>Parelaphostrongylus</taxon>
    </lineage>
</organism>
<gene>
    <name evidence="1" type="ORF">KIN20_026423</name>
</gene>
<proteinExistence type="predicted"/>
<evidence type="ECO:0000313" key="1">
    <source>
        <dbReference type="EMBL" id="KAJ1365936.1"/>
    </source>
</evidence>
<comment type="caution">
    <text evidence="1">The sequence shown here is derived from an EMBL/GenBank/DDBJ whole genome shotgun (WGS) entry which is preliminary data.</text>
</comment>
<sequence length="63" mass="7145">ISVPNCKSINVGHYCQQSGQVYDKLKKKEAPSFGQPKAAYDATRQCHTAHCQKDRREVQRITP</sequence>
<dbReference type="AlphaFoldDB" id="A0AAD5QY19"/>